<sequence>MRSFYFLMRLSVKELITGRPQHPWTNKKQNVPDNKFRTILETQISVMVVIIRVSLDLLFSTMKTKSEISLKMSEGHQKSTLENQGACQQRIEQFKENALIITLVR</sequence>
<evidence type="ECO:0000313" key="1">
    <source>
        <dbReference type="EMBL" id="SBW23520.1"/>
    </source>
</evidence>
<accession>A0ABY0JKH3</accession>
<comment type="caution">
    <text evidence="1">The sequence shown here is derived from an EMBL/GenBank/DDBJ whole genome shotgun (WGS) entry which is preliminary data.</text>
</comment>
<proteinExistence type="predicted"/>
<protein>
    <submittedName>
        <fullName evidence="1">Uncharacterized protein</fullName>
    </submittedName>
</protein>
<dbReference type="EMBL" id="FLUX01000006">
    <property type="protein sequence ID" value="SBW23520.1"/>
    <property type="molecule type" value="Genomic_DNA"/>
</dbReference>
<dbReference type="Proteomes" id="UP000195338">
    <property type="component" value="Unassembled WGS sequence"/>
</dbReference>
<organism evidence="1 2">
    <name type="scientific">Citrobacter europaeus</name>
    <dbReference type="NCBI Taxonomy" id="1914243"/>
    <lineage>
        <taxon>Bacteria</taxon>
        <taxon>Pseudomonadati</taxon>
        <taxon>Pseudomonadota</taxon>
        <taxon>Gammaproteobacteria</taxon>
        <taxon>Enterobacterales</taxon>
        <taxon>Enterobacteriaceae</taxon>
        <taxon>Citrobacter</taxon>
    </lineage>
</organism>
<gene>
    <name evidence="1" type="ORF">BN4901_0257</name>
</gene>
<name>A0ABY0JKH3_9ENTR</name>
<reference evidence="1 2" key="1">
    <citation type="submission" date="2016-04" db="EMBL/GenBank/DDBJ databases">
        <authorList>
            <person name="Mornico D."/>
        </authorList>
    </citation>
    <scope>NUCLEOTIDE SEQUENCE [LARGE SCALE GENOMIC DNA]</scope>
    <source>
        <strain evidence="1 2">A121</strain>
    </source>
</reference>
<keyword evidence="2" id="KW-1185">Reference proteome</keyword>
<evidence type="ECO:0000313" key="2">
    <source>
        <dbReference type="Proteomes" id="UP000195338"/>
    </source>
</evidence>